<sequence length="32" mass="3493">MTNPNKCSFQQTVAQLGTLLLNCGTKNPIQQT</sequence>
<protein>
    <submittedName>
        <fullName evidence="1">Uncharacterized protein</fullName>
    </submittedName>
</protein>
<dbReference type="AlphaFoldDB" id="A0A382JER5"/>
<dbReference type="EMBL" id="UINC01073454">
    <property type="protein sequence ID" value="SVC09852.1"/>
    <property type="molecule type" value="Genomic_DNA"/>
</dbReference>
<reference evidence="1" key="1">
    <citation type="submission" date="2018-05" db="EMBL/GenBank/DDBJ databases">
        <authorList>
            <person name="Lanie J.A."/>
            <person name="Ng W.-L."/>
            <person name="Kazmierczak K.M."/>
            <person name="Andrzejewski T.M."/>
            <person name="Davidsen T.M."/>
            <person name="Wayne K.J."/>
            <person name="Tettelin H."/>
            <person name="Glass J.I."/>
            <person name="Rusch D."/>
            <person name="Podicherti R."/>
            <person name="Tsui H.-C.T."/>
            <person name="Winkler M.E."/>
        </authorList>
    </citation>
    <scope>NUCLEOTIDE SEQUENCE</scope>
</reference>
<accession>A0A382JER5</accession>
<gene>
    <name evidence="1" type="ORF">METZ01_LOCUS262706</name>
</gene>
<organism evidence="1">
    <name type="scientific">marine metagenome</name>
    <dbReference type="NCBI Taxonomy" id="408172"/>
    <lineage>
        <taxon>unclassified sequences</taxon>
        <taxon>metagenomes</taxon>
        <taxon>ecological metagenomes</taxon>
    </lineage>
</organism>
<evidence type="ECO:0000313" key="1">
    <source>
        <dbReference type="EMBL" id="SVC09852.1"/>
    </source>
</evidence>
<proteinExistence type="predicted"/>
<name>A0A382JER5_9ZZZZ</name>